<dbReference type="Proteomes" id="UP000280792">
    <property type="component" value="Unassembled WGS sequence"/>
</dbReference>
<evidence type="ECO:0000313" key="4">
    <source>
        <dbReference type="Proteomes" id="UP000280792"/>
    </source>
</evidence>
<evidence type="ECO:0000256" key="1">
    <source>
        <dbReference type="SAM" id="Phobius"/>
    </source>
</evidence>
<gene>
    <name evidence="3" type="ORF">D0544_10810</name>
</gene>
<dbReference type="EMBL" id="QWEZ01000002">
    <property type="protein sequence ID" value="RRJ82367.1"/>
    <property type="molecule type" value="Genomic_DNA"/>
</dbReference>
<dbReference type="Pfam" id="PF11127">
    <property type="entry name" value="YgaP-like_TM"/>
    <property type="match status" value="1"/>
</dbReference>
<keyword evidence="1" id="KW-0472">Membrane</keyword>
<evidence type="ECO:0000259" key="2">
    <source>
        <dbReference type="Pfam" id="PF11127"/>
    </source>
</evidence>
<accession>A0A3P3VJ36</accession>
<dbReference type="AlphaFoldDB" id="A0A3P3VJ36"/>
<feature type="domain" description="Inner membrane protein YgaP-like transmembrane" evidence="2">
    <location>
        <begin position="1"/>
        <end position="61"/>
    </location>
</feature>
<organism evidence="3 4">
    <name type="scientific">Aestuariirhabdus litorea</name>
    <dbReference type="NCBI Taxonomy" id="2528527"/>
    <lineage>
        <taxon>Bacteria</taxon>
        <taxon>Pseudomonadati</taxon>
        <taxon>Pseudomonadota</taxon>
        <taxon>Gammaproteobacteria</taxon>
        <taxon>Oceanospirillales</taxon>
        <taxon>Aestuariirhabdaceae</taxon>
        <taxon>Aestuariirhabdus</taxon>
    </lineage>
</organism>
<keyword evidence="1" id="KW-1133">Transmembrane helix</keyword>
<comment type="caution">
    <text evidence="3">The sequence shown here is derived from an EMBL/GenBank/DDBJ whole genome shotgun (WGS) entry which is preliminary data.</text>
</comment>
<feature type="transmembrane region" description="Helical" evidence="1">
    <location>
        <begin position="12"/>
        <end position="28"/>
    </location>
</feature>
<keyword evidence="4" id="KW-1185">Reference proteome</keyword>
<evidence type="ECO:0000313" key="3">
    <source>
        <dbReference type="EMBL" id="RRJ82367.1"/>
    </source>
</evidence>
<reference evidence="3 4" key="1">
    <citation type="submission" date="2018-08" db="EMBL/GenBank/DDBJ databases">
        <authorList>
            <person name="Khan S.A."/>
        </authorList>
    </citation>
    <scope>NUCLEOTIDE SEQUENCE [LARGE SCALE GENOMIC DNA]</scope>
    <source>
        <strain evidence="3 4">GTF-13</strain>
    </source>
</reference>
<name>A0A3P3VJ36_9GAMM</name>
<proteinExistence type="predicted"/>
<protein>
    <submittedName>
        <fullName evidence="3">DUF2892 domain-containing protein</fullName>
    </submittedName>
</protein>
<feature type="transmembrane region" description="Helical" evidence="1">
    <location>
        <begin position="34"/>
        <end position="54"/>
    </location>
</feature>
<reference evidence="3 4" key="2">
    <citation type="submission" date="2018-12" db="EMBL/GenBank/DDBJ databases">
        <title>Simiduia agarivorans gen. nov., sp. nov., a marine, agarolytic bacterium isolated from shallow coastal water from Keelung, Taiwan.</title>
        <authorList>
            <person name="Shieh W.Y."/>
        </authorList>
    </citation>
    <scope>NUCLEOTIDE SEQUENCE [LARGE SCALE GENOMIC DNA]</scope>
    <source>
        <strain evidence="3 4">GTF-13</strain>
    </source>
</reference>
<sequence length="64" mass="6955">MMSNVGTFDRALRVIVGLALLSLVFVGPQTPWGWVGLVPLLTGTISFCPLYRILGLSTCKRCES</sequence>
<keyword evidence="1" id="KW-0812">Transmembrane</keyword>
<dbReference type="InterPro" id="IPR021309">
    <property type="entry name" value="YgaP-like_TM"/>
</dbReference>